<feature type="transmembrane region" description="Helical" evidence="1">
    <location>
        <begin position="267"/>
        <end position="289"/>
    </location>
</feature>
<feature type="transmembrane region" description="Helical" evidence="1">
    <location>
        <begin position="195"/>
        <end position="213"/>
    </location>
</feature>
<dbReference type="PANTHER" id="PTHR21229:SF1">
    <property type="entry name" value="GH17801P"/>
    <property type="match status" value="1"/>
</dbReference>
<protein>
    <recommendedName>
        <fullName evidence="3">Intimal thickness related receptor IRP domain-containing protein</fullName>
    </recommendedName>
</protein>
<feature type="transmembrane region" description="Helical" evidence="1">
    <location>
        <begin position="233"/>
        <end position="255"/>
    </location>
</feature>
<keyword evidence="1" id="KW-0812">Transmembrane</keyword>
<dbReference type="InterPro" id="IPR009637">
    <property type="entry name" value="GPR107/GPR108-like"/>
</dbReference>
<reference evidence="2" key="1">
    <citation type="submission" date="2021-01" db="EMBL/GenBank/DDBJ databases">
        <authorList>
            <person name="Corre E."/>
            <person name="Pelletier E."/>
            <person name="Niang G."/>
            <person name="Scheremetjew M."/>
            <person name="Finn R."/>
            <person name="Kale V."/>
            <person name="Holt S."/>
            <person name="Cochrane G."/>
            <person name="Meng A."/>
            <person name="Brown T."/>
            <person name="Cohen L."/>
        </authorList>
    </citation>
    <scope>NUCLEOTIDE SEQUENCE</scope>
</reference>
<evidence type="ECO:0000313" key="2">
    <source>
        <dbReference type="EMBL" id="CAD8829165.1"/>
    </source>
</evidence>
<dbReference type="AlphaFoldDB" id="A0A7S0ZQI0"/>
<gene>
    <name evidence="2" type="ORF">NSCI0253_LOCUS3511</name>
</gene>
<accession>A0A7S0ZQI0</accession>
<sequence length="467" mass="52587">MPSFRITVGELWLRCAALSMCGGVSGLELRWPSVRIEKDLTLVLLESVWLAPGATLSLNFTVHETSCAAVVLLTKQQSELWQTAVEAARDLESHPFQENCFWRAPLCNQLVADVLIDAPFPSLYNIAFVKTDGDVQILEGGLKYVNPLSGHLDYQLVNVPEVLWISSMAFLFLMGIIVFMLTLVCARRSTMMHTLLVVCLWLKTVSLVLQWNYVETLARYGFAPKWRLQYGMFVGKLHEIGEMVLLLMLALGWRVLRLRLTSLECRFTVLVVGSTLILAILEVICIPADDVPDSLVSVAVQTGEASFNLIFYGVRLLCWLVTFFAGTFNLRLIRLNLEDERLTPTAASLYLKHRAYNHFLNVFIVTVVRIVFLSFLQSSFVAPWVVEALKQASSWVIYSMVFAILIFVRLRPVDVEPRISELVLLCRGQEFRTNLGGFPIDDQARVELGIDSSEVSQGYIALPGENQ</sequence>
<dbReference type="PANTHER" id="PTHR21229">
    <property type="entry name" value="LUNG SEVEN TRANSMEMBRANE RECEPTOR"/>
    <property type="match status" value="1"/>
</dbReference>
<feature type="transmembrane region" description="Helical" evidence="1">
    <location>
        <begin position="162"/>
        <end position="183"/>
    </location>
</feature>
<feature type="transmembrane region" description="Helical" evidence="1">
    <location>
        <begin position="392"/>
        <end position="410"/>
    </location>
</feature>
<evidence type="ECO:0008006" key="3">
    <source>
        <dbReference type="Google" id="ProtNLM"/>
    </source>
</evidence>
<feature type="transmembrane region" description="Helical" evidence="1">
    <location>
        <begin position="359"/>
        <end position="386"/>
    </location>
</feature>
<name>A0A7S0ZQI0_NOCSC</name>
<keyword evidence="1" id="KW-1133">Transmembrane helix</keyword>
<dbReference type="GO" id="GO:0016020">
    <property type="term" value="C:membrane"/>
    <property type="evidence" value="ECO:0007669"/>
    <property type="project" value="InterPro"/>
</dbReference>
<organism evidence="2">
    <name type="scientific">Noctiluca scintillans</name>
    <name type="common">Sea sparkle</name>
    <name type="synonym">Red tide dinoflagellate</name>
    <dbReference type="NCBI Taxonomy" id="2966"/>
    <lineage>
        <taxon>Eukaryota</taxon>
        <taxon>Sar</taxon>
        <taxon>Alveolata</taxon>
        <taxon>Dinophyceae</taxon>
        <taxon>Noctilucales</taxon>
        <taxon>Noctilucaceae</taxon>
        <taxon>Noctiluca</taxon>
    </lineage>
</organism>
<feature type="transmembrane region" description="Helical" evidence="1">
    <location>
        <begin position="309"/>
        <end position="332"/>
    </location>
</feature>
<dbReference type="GO" id="GO:0005794">
    <property type="term" value="C:Golgi apparatus"/>
    <property type="evidence" value="ECO:0007669"/>
    <property type="project" value="TreeGrafter"/>
</dbReference>
<keyword evidence="1" id="KW-0472">Membrane</keyword>
<proteinExistence type="predicted"/>
<evidence type="ECO:0000256" key="1">
    <source>
        <dbReference type="SAM" id="Phobius"/>
    </source>
</evidence>
<dbReference type="EMBL" id="HBFQ01005008">
    <property type="protein sequence ID" value="CAD8829165.1"/>
    <property type="molecule type" value="Transcribed_RNA"/>
</dbReference>